<protein>
    <submittedName>
        <fullName evidence="3">NEDD4 binding protein 2 like 2</fullName>
    </submittedName>
</protein>
<feature type="region of interest" description="Disordered" evidence="2">
    <location>
        <begin position="168"/>
        <end position="213"/>
    </location>
</feature>
<feature type="compositionally biased region" description="Basic and acidic residues" evidence="2">
    <location>
        <begin position="186"/>
        <end position="198"/>
    </location>
</feature>
<evidence type="ECO:0000313" key="3">
    <source>
        <dbReference type="Ensembl" id="ENSACCP00020020899.1"/>
    </source>
</evidence>
<dbReference type="InterPro" id="IPR027417">
    <property type="entry name" value="P-loop_NTPase"/>
</dbReference>
<evidence type="ECO:0000313" key="4">
    <source>
        <dbReference type="Proteomes" id="UP000472275"/>
    </source>
</evidence>
<feature type="region of interest" description="Disordered" evidence="2">
    <location>
        <begin position="19"/>
        <end position="52"/>
    </location>
</feature>
<dbReference type="PANTHER" id="PTHR13308:SF23">
    <property type="entry name" value="NEDD4-BINDING PROTEIN 2-LIKE 2"/>
    <property type="match status" value="1"/>
</dbReference>
<keyword evidence="4" id="KW-1185">Reference proteome</keyword>
<keyword evidence="1" id="KW-0175">Coiled coil</keyword>
<dbReference type="Pfam" id="PF13671">
    <property type="entry name" value="AAA_33"/>
    <property type="match status" value="1"/>
</dbReference>
<reference evidence="3" key="1">
    <citation type="submission" date="2025-08" db="UniProtKB">
        <authorList>
            <consortium name="Ensembl"/>
        </authorList>
    </citation>
    <scope>IDENTIFICATION</scope>
</reference>
<feature type="compositionally biased region" description="Acidic residues" evidence="2">
    <location>
        <begin position="39"/>
        <end position="49"/>
    </location>
</feature>
<feature type="compositionally biased region" description="Acidic residues" evidence="2">
    <location>
        <begin position="689"/>
        <end position="700"/>
    </location>
</feature>
<feature type="compositionally biased region" description="Low complexity" evidence="2">
    <location>
        <begin position="416"/>
        <end position="435"/>
    </location>
</feature>
<feature type="region of interest" description="Disordered" evidence="2">
    <location>
        <begin position="621"/>
        <end position="727"/>
    </location>
</feature>
<sequence length="1333" mass="149722">MLHAESKVRLLECQDEIAIEPCSKKMKSAEGPYEKPSDDDNQGIQEEMDAERTSNDLIPAYTSDNQGQHEMQKQEKIPTGVLGTLNEVLPENNLGLSQPVDSETVQNVNPPFASINDTKVEEKKGPFITNNAAEDNIKNSSTSFSVNRNFTFSDEEFFTSKEFIGPIYQPAESNKEDKSSSCNECRSSEGDQNELHENRAKRKEAKKMQTISSPVPEIDDELNQFYKEIHQLENENLDTNFQEKETETSQEQYSPYNCSHTSQEDYQRVLLGSPQPFYENERCFSGEQNGQKTSSEQQFVVEASGWKNENTFNGQVDSKYWNYSVPEFRPAWQSTESFIVPQGPLPPRFNHQSHFQILNSPPQETNVLPSQNGELSYKNYHGYHGNTDINGHVLLLDQSTNYAGHTDMHTTQVFRNGNNDQNGLQNNDQNGLQNNGFCETREECWKDPKADSTEGMHSFSSLQLPEERFGYSQKLLLILRGLPGSGKSTLSRILLRQSCDGIVFSTDDYFRQQDGYTYNAAQLGDAHDWNQKRAKQAMEQGKSPVIIDNTNTQAWEMKPYVEVALEKGYRVEFHEPDTWWKFDPEELEKRNKHGVTREKIAQMLERYEYQISIPIVMNSVVPPHKNTQRPPLQRRHRKTILKKDPGHLLTKAKQRKKRKRNKKMKGNHTEITKKIVDGAAHHPIPGDQDTSESEGDDSEEENSKSLCTFSEGPEDPVTVCEEQPNGDDESLKEAALASRERFPVAVSEVSTMSNSALKNELPVESDSLLLIDVKPFSTENLTKNALDNEETNQRQKENLCCLKISNDENSIQVTEAISEDYNTPLSKENKLGSCQITCEPDMEAKLLSLNGEDKEISQCYNSNVHDNVPESNTEDKGALKAEENSSNAWAFFSVDLPTEELQLGFDTQVSLSSWSEDKFVGEQRPPKIKPKQTQVNSSTQLNCCQSNGGLVKENHQVTVTEEAGNVISKGLLASPAGEVHFDSLVEAGATFMQRSGEVTVPRNDAAPVTLKRKRYRRIVNLAPKFNLPRQIAGSTEGRKEIPIKDDVPPKGVLEVGQKSFLSEDRGEEREQDRALQEYSAPYSGTEAAYSLPALDADVLLNDISYIHSGLSSPMPEYSCGVCVVSGMKEEQARTLKQQQVVEKNEGESEQVSSEVTSSQPDILSSVEVVSEYPEGSSLLASCGENVHEADDPEPAEASQLEDNQDVNMKSSFLGLPLSLGFAFQLVQLFGAPGLPLESLLPDDYIVPLDWKVSKMIYLLWKTSVEEKQKTNGLQNRNALADNINSLEDVNKNHQENQGSSETLPEMELFQGVIEDNIMTYTSTGWLDAVFHQS</sequence>
<organism evidence="3 4">
    <name type="scientific">Aquila chrysaetos chrysaetos</name>
    <dbReference type="NCBI Taxonomy" id="223781"/>
    <lineage>
        <taxon>Eukaryota</taxon>
        <taxon>Metazoa</taxon>
        <taxon>Chordata</taxon>
        <taxon>Craniata</taxon>
        <taxon>Vertebrata</taxon>
        <taxon>Euteleostomi</taxon>
        <taxon>Archelosauria</taxon>
        <taxon>Archosauria</taxon>
        <taxon>Dinosauria</taxon>
        <taxon>Saurischia</taxon>
        <taxon>Theropoda</taxon>
        <taxon>Coelurosauria</taxon>
        <taxon>Aves</taxon>
        <taxon>Neognathae</taxon>
        <taxon>Neoaves</taxon>
        <taxon>Telluraves</taxon>
        <taxon>Accipitrimorphae</taxon>
        <taxon>Accipitriformes</taxon>
        <taxon>Accipitridae</taxon>
        <taxon>Accipitrinae</taxon>
        <taxon>Aquila</taxon>
    </lineage>
</organism>
<dbReference type="Gene3D" id="3.40.50.300">
    <property type="entry name" value="P-loop containing nucleotide triphosphate hydrolases"/>
    <property type="match status" value="1"/>
</dbReference>
<evidence type="ECO:0000256" key="2">
    <source>
        <dbReference type="SAM" id="MobiDB-lite"/>
    </source>
</evidence>
<dbReference type="InParanoid" id="A0A663F8U1"/>
<dbReference type="GeneTree" id="ENSGT00940000161440"/>
<dbReference type="GO" id="GO:0003714">
    <property type="term" value="F:transcription corepressor activity"/>
    <property type="evidence" value="ECO:0007669"/>
    <property type="project" value="TreeGrafter"/>
</dbReference>
<proteinExistence type="predicted"/>
<dbReference type="Proteomes" id="UP000472275">
    <property type="component" value="Chromosome 19"/>
</dbReference>
<dbReference type="Ensembl" id="ENSACCT00020021822.1">
    <property type="protein sequence ID" value="ENSACCP00020020899.1"/>
    <property type="gene ID" value="ENSACCG00020014403.1"/>
</dbReference>
<name>A0A663F8U1_AQUCH</name>
<feature type="region of interest" description="Disordered" evidence="2">
    <location>
        <begin position="921"/>
        <end position="940"/>
    </location>
</feature>
<feature type="compositionally biased region" description="Basic and acidic residues" evidence="2">
    <location>
        <begin position="667"/>
        <end position="680"/>
    </location>
</feature>
<feature type="region of interest" description="Disordered" evidence="2">
    <location>
        <begin position="1135"/>
        <end position="1159"/>
    </location>
</feature>
<accession>A0A663F8U1</accession>
<feature type="region of interest" description="Disordered" evidence="2">
    <location>
        <begin position="412"/>
        <end position="435"/>
    </location>
</feature>
<feature type="compositionally biased region" description="Polar residues" evidence="2">
    <location>
        <begin position="931"/>
        <end position="940"/>
    </location>
</feature>
<evidence type="ECO:0000256" key="1">
    <source>
        <dbReference type="SAM" id="Coils"/>
    </source>
</evidence>
<feature type="coiled-coil region" evidence="1">
    <location>
        <begin position="215"/>
        <end position="247"/>
    </location>
</feature>
<dbReference type="InterPro" id="IPR026302">
    <property type="entry name" value="NEDD4-bd_p2"/>
</dbReference>
<reference evidence="3" key="2">
    <citation type="submission" date="2025-09" db="UniProtKB">
        <authorList>
            <consortium name="Ensembl"/>
        </authorList>
    </citation>
    <scope>IDENTIFICATION</scope>
</reference>
<feature type="compositionally biased region" description="Low complexity" evidence="2">
    <location>
        <begin position="1149"/>
        <end position="1159"/>
    </location>
</feature>
<dbReference type="SUPFAM" id="SSF52540">
    <property type="entry name" value="P-loop containing nucleoside triphosphate hydrolases"/>
    <property type="match status" value="1"/>
</dbReference>
<dbReference type="GO" id="GO:0000122">
    <property type="term" value="P:negative regulation of transcription by RNA polymerase II"/>
    <property type="evidence" value="ECO:0007669"/>
    <property type="project" value="TreeGrafter"/>
</dbReference>
<dbReference type="PANTHER" id="PTHR13308">
    <property type="entry name" value="NEDD4-BINDING PROTEIN 2-LIKE 1"/>
    <property type="match status" value="1"/>
</dbReference>
<feature type="compositionally biased region" description="Basic residues" evidence="2">
    <location>
        <begin position="650"/>
        <end position="666"/>
    </location>
</feature>
<dbReference type="GO" id="GO:0005634">
    <property type="term" value="C:nucleus"/>
    <property type="evidence" value="ECO:0007669"/>
    <property type="project" value="TreeGrafter"/>
</dbReference>